<dbReference type="Gene3D" id="1.50.10.10">
    <property type="match status" value="1"/>
</dbReference>
<feature type="chain" id="PRO_5040735682" description="Alpha-L-rhamnosidase six-hairpin glycosidase domain-containing protein" evidence="1">
    <location>
        <begin position="17"/>
        <end position="840"/>
    </location>
</feature>
<name>A0A9W4IXT1_9EURO</name>
<dbReference type="SUPFAM" id="SSF48208">
    <property type="entry name" value="Six-hairpin glycosidases"/>
    <property type="match status" value="1"/>
</dbReference>
<evidence type="ECO:0000259" key="2">
    <source>
        <dbReference type="Pfam" id="PF17389"/>
    </source>
</evidence>
<gene>
    <name evidence="4" type="ORF">PSALAMII_LOCUS4368</name>
</gene>
<keyword evidence="1" id="KW-0732">Signal</keyword>
<dbReference type="InterPro" id="IPR008928">
    <property type="entry name" value="6-hairpin_glycosidase_sf"/>
</dbReference>
<feature type="domain" description="Alpha-L-rhamnosidase six-hairpin glycosidase" evidence="2">
    <location>
        <begin position="395"/>
        <end position="729"/>
    </location>
</feature>
<evidence type="ECO:0000256" key="1">
    <source>
        <dbReference type="SAM" id="SignalP"/>
    </source>
</evidence>
<dbReference type="GO" id="GO:0003824">
    <property type="term" value="F:catalytic activity"/>
    <property type="evidence" value="ECO:0007669"/>
    <property type="project" value="UniProtKB-ARBA"/>
</dbReference>
<dbReference type="AlphaFoldDB" id="A0A9W4IXT1"/>
<evidence type="ECO:0000313" key="4">
    <source>
        <dbReference type="EMBL" id="CAG8365756.1"/>
    </source>
</evidence>
<dbReference type="Gene3D" id="2.60.120.560">
    <property type="entry name" value="Exo-inulinase, domain 1"/>
    <property type="match status" value="1"/>
</dbReference>
<protein>
    <recommendedName>
        <fullName evidence="6">Alpha-L-rhamnosidase six-hairpin glycosidase domain-containing protein</fullName>
    </recommendedName>
</protein>
<evidence type="ECO:0008006" key="6">
    <source>
        <dbReference type="Google" id="ProtNLM"/>
    </source>
</evidence>
<feature type="domain" description="Alpha-L-rhamnosidase C-terminal" evidence="3">
    <location>
        <begin position="737"/>
        <end position="796"/>
    </location>
</feature>
<dbReference type="EMBL" id="CAJVPA010000166">
    <property type="protein sequence ID" value="CAG8365756.1"/>
    <property type="molecule type" value="Genomic_DNA"/>
</dbReference>
<feature type="signal peptide" evidence="1">
    <location>
        <begin position="1"/>
        <end position="16"/>
    </location>
</feature>
<dbReference type="InterPro" id="IPR012341">
    <property type="entry name" value="6hp_glycosidase-like_sf"/>
</dbReference>
<evidence type="ECO:0000313" key="5">
    <source>
        <dbReference type="Proteomes" id="UP001152646"/>
    </source>
</evidence>
<reference evidence="4" key="1">
    <citation type="submission" date="2021-07" db="EMBL/GenBank/DDBJ databases">
        <authorList>
            <person name="Branca A.L. A."/>
        </authorList>
    </citation>
    <scope>NUCLEOTIDE SEQUENCE</scope>
</reference>
<dbReference type="InterPro" id="IPR035398">
    <property type="entry name" value="Bac_rhamnosid_C"/>
</dbReference>
<dbReference type="OrthoDB" id="10036721at2759"/>
<evidence type="ECO:0000259" key="3">
    <source>
        <dbReference type="Pfam" id="PF17390"/>
    </source>
</evidence>
<organism evidence="4 5">
    <name type="scientific">Penicillium salamii</name>
    <dbReference type="NCBI Taxonomy" id="1612424"/>
    <lineage>
        <taxon>Eukaryota</taxon>
        <taxon>Fungi</taxon>
        <taxon>Dikarya</taxon>
        <taxon>Ascomycota</taxon>
        <taxon>Pezizomycotina</taxon>
        <taxon>Eurotiomycetes</taxon>
        <taxon>Eurotiomycetidae</taxon>
        <taxon>Eurotiales</taxon>
        <taxon>Aspergillaceae</taxon>
        <taxon>Penicillium</taxon>
    </lineage>
</organism>
<proteinExistence type="predicted"/>
<dbReference type="InterPro" id="IPR035396">
    <property type="entry name" value="Bac_rhamnosid6H"/>
</dbReference>
<sequence>MKILGLITLLASGCHAAASNSVHFHGQRVAIGQSPEISDTACCNFTLTPDTPCATLDYAADVAGYPTFEISYLSGPAQIEVKYSEQFTGLLEPFSDGPSLFVSSLANSFRVETFNITRPGQFSSYLIQGGQRWQSIRLLTQSTVKFHSVSFKSTVGEVDVATLPGSFHSSNEDFNDIWSLGARAVSLACVDAGSQTSTWKISRQGALVSSSVPSYSSSTYNFTEYDLEFEAKISRGGLLWSIGSNFGIRSRGGVLFNLVSNYPAESTFLNANKTLFPPSTISIAHGVSFVNQTTLSSYSLGTFPVPFDVQEGVWYHISTCVRSGHLAVSLNQTQIFNVSLSDYYAGGGTISTSGAFGFGAWQDQFAHVRQVTARDTNGKLIYHNSMTDATKVLPEYGVHGNYFPTCVDGAKRDRLVWLGDFVHTARIIGVTTYRNDHVTGTFLQLLSYQLPTGQLPMAPSLGYSPDIESKTFAVSGIAYLLPDYHILALISFVSYMEYSNDIAFAHKHWSSWKLAVNWLGSYQNNPTGLIDFAMFGTAFLGPTSGSAVNAAAVEAFSGMASVAAAVGDRNSAKKWNSLAKSVKAALNNVLWSEKYGFYSLEQADPGNFSIAALGFAISSGTTNRTQAHRALSHLPSLKLGPGYRDSSKVASSDSTANLSPNTNGFLLSALLEQKQAAPAAFLLKNLWGAMIRNESTNSGASWEYVNQNSEPGLGQYTSLSHPWGGAATYALTNYVAGIRPTSFGYRTWVIEPAYAGLGLDYVNATVPTPHGALSVAWTVKDSVVSAEIRAPVNTIGHFFLSKEWACAGDSVSFDCEKVHDFVYDIAGGEEVHHIKHHVGG</sequence>
<dbReference type="Pfam" id="PF17390">
    <property type="entry name" value="Bac_rhamnosid_C"/>
    <property type="match status" value="1"/>
</dbReference>
<accession>A0A9W4IXT1</accession>
<dbReference type="PANTHER" id="PTHR34987">
    <property type="entry name" value="C, PUTATIVE (AFU_ORTHOLOGUE AFUA_3G02880)-RELATED"/>
    <property type="match status" value="1"/>
</dbReference>
<dbReference type="Gene3D" id="2.60.420.10">
    <property type="entry name" value="Maltose phosphorylase, domain 3"/>
    <property type="match status" value="1"/>
</dbReference>
<dbReference type="Pfam" id="PF17389">
    <property type="entry name" value="Bac_rhamnosid6H"/>
    <property type="match status" value="1"/>
</dbReference>
<dbReference type="GO" id="GO:0005975">
    <property type="term" value="P:carbohydrate metabolic process"/>
    <property type="evidence" value="ECO:0007669"/>
    <property type="project" value="InterPro"/>
</dbReference>
<comment type="caution">
    <text evidence="4">The sequence shown here is derived from an EMBL/GenBank/DDBJ whole genome shotgun (WGS) entry which is preliminary data.</text>
</comment>
<dbReference type="PANTHER" id="PTHR34987:SF4">
    <property type="entry name" value="ALPHA-L-RHAMNOSIDASE C-TERMINAL DOMAIN-CONTAINING PROTEIN"/>
    <property type="match status" value="1"/>
</dbReference>
<dbReference type="Proteomes" id="UP001152646">
    <property type="component" value="Unassembled WGS sequence"/>
</dbReference>